<keyword evidence="10" id="KW-0479">Metal-binding</keyword>
<keyword evidence="11" id="KW-0677">Repeat</keyword>
<evidence type="ECO:0000256" key="5">
    <source>
        <dbReference type="ARBA" id="ARBA00010774"/>
    </source>
</evidence>
<keyword evidence="14" id="KW-0460">Magnesium</keyword>
<dbReference type="InterPro" id="IPR036691">
    <property type="entry name" value="Endo/exonu/phosph_ase_sf"/>
</dbReference>
<dbReference type="Proteomes" id="UP001271007">
    <property type="component" value="Unassembled WGS sequence"/>
</dbReference>
<comment type="catalytic activity">
    <reaction evidence="1">
        <text>Exonucleolytic cleavage of poly(A) to 5'-AMP.</text>
        <dbReference type="EC" id="3.1.13.4"/>
    </reaction>
</comment>
<feature type="region of interest" description="Disordered" evidence="24">
    <location>
        <begin position="191"/>
        <end position="217"/>
    </location>
</feature>
<feature type="compositionally biased region" description="Polar residues" evidence="24">
    <location>
        <begin position="200"/>
        <end position="211"/>
    </location>
</feature>
<reference evidence="26" key="1">
    <citation type="submission" date="2023-04" db="EMBL/GenBank/DDBJ databases">
        <title>Black Yeasts Isolated from many extreme environments.</title>
        <authorList>
            <person name="Coleine C."/>
            <person name="Stajich J.E."/>
            <person name="Selbmann L."/>
        </authorList>
    </citation>
    <scope>NUCLEOTIDE SEQUENCE</scope>
    <source>
        <strain evidence="26">CCFEE 5312</strain>
    </source>
</reference>
<comment type="function">
    <text evidence="23">Acts as a catalytic component of the CCR4-NOT core complex, which in the nucleus seems to be a general transcription factor, and in the cytoplasm the major mRNA deadenylase involved in mRNA turnover. Ccr4 has 3'-5' RNase activity with a strong preference for polyadenylated substrates and also low exonuclease activity towards single-stranded DNA.</text>
</comment>
<evidence type="ECO:0000256" key="8">
    <source>
        <dbReference type="ARBA" id="ARBA00022614"/>
    </source>
</evidence>
<dbReference type="InterPro" id="IPR005135">
    <property type="entry name" value="Endo/exonuclease/phosphatase"/>
</dbReference>
<dbReference type="AlphaFoldDB" id="A0AAJ0GCY9"/>
<dbReference type="InterPro" id="IPR032675">
    <property type="entry name" value="LRR_dom_sf"/>
</dbReference>
<accession>A0AAJ0GCY9</accession>
<evidence type="ECO:0000313" key="27">
    <source>
        <dbReference type="Proteomes" id="UP001271007"/>
    </source>
</evidence>
<evidence type="ECO:0000256" key="22">
    <source>
        <dbReference type="ARBA" id="ARBA00033317"/>
    </source>
</evidence>
<dbReference type="Gene3D" id="3.60.10.10">
    <property type="entry name" value="Endonuclease/exonuclease/phosphatase"/>
    <property type="match status" value="1"/>
</dbReference>
<keyword evidence="12 26" id="KW-0378">Hydrolase</keyword>
<name>A0AAJ0GCY9_9PEZI</name>
<dbReference type="SUPFAM" id="SSF52075">
    <property type="entry name" value="Outer arm dynein light chain 1"/>
    <property type="match status" value="1"/>
</dbReference>
<dbReference type="Pfam" id="PF13855">
    <property type="entry name" value="LRR_8"/>
    <property type="match status" value="1"/>
</dbReference>
<feature type="domain" description="Endonuclease/exonuclease/phosphatase" evidence="25">
    <location>
        <begin position="392"/>
        <end position="734"/>
    </location>
</feature>
<evidence type="ECO:0000256" key="11">
    <source>
        <dbReference type="ARBA" id="ARBA00022737"/>
    </source>
</evidence>
<organism evidence="26 27">
    <name type="scientific">Extremus antarcticus</name>
    <dbReference type="NCBI Taxonomy" id="702011"/>
    <lineage>
        <taxon>Eukaryota</taxon>
        <taxon>Fungi</taxon>
        <taxon>Dikarya</taxon>
        <taxon>Ascomycota</taxon>
        <taxon>Pezizomycotina</taxon>
        <taxon>Dothideomycetes</taxon>
        <taxon>Dothideomycetidae</taxon>
        <taxon>Mycosphaerellales</taxon>
        <taxon>Extremaceae</taxon>
        <taxon>Extremus</taxon>
    </lineage>
</organism>
<evidence type="ECO:0000256" key="9">
    <source>
        <dbReference type="ARBA" id="ARBA00022722"/>
    </source>
</evidence>
<feature type="compositionally biased region" description="Polar residues" evidence="24">
    <location>
        <begin position="31"/>
        <end position="58"/>
    </location>
</feature>
<dbReference type="EC" id="3.1.13.4" evidence="6"/>
<comment type="cofactor">
    <cofactor evidence="2">
        <name>Mg(2+)</name>
        <dbReference type="ChEBI" id="CHEBI:18420"/>
    </cofactor>
</comment>
<feature type="compositionally biased region" description="Gly residues" evidence="24">
    <location>
        <begin position="119"/>
        <end position="128"/>
    </location>
</feature>
<proteinExistence type="inferred from homology"/>
<dbReference type="PANTHER" id="PTHR12121">
    <property type="entry name" value="CARBON CATABOLITE REPRESSOR PROTEIN 4"/>
    <property type="match status" value="1"/>
</dbReference>
<dbReference type="Gene3D" id="3.80.10.10">
    <property type="entry name" value="Ribonuclease Inhibitor"/>
    <property type="match status" value="1"/>
</dbReference>
<comment type="caution">
    <text evidence="26">The sequence shown here is derived from an EMBL/GenBank/DDBJ whole genome shotgun (WGS) entry which is preliminary data.</text>
</comment>
<evidence type="ECO:0000256" key="12">
    <source>
        <dbReference type="ARBA" id="ARBA00022801"/>
    </source>
</evidence>
<keyword evidence="16" id="KW-0805">Transcription regulation</keyword>
<evidence type="ECO:0000256" key="15">
    <source>
        <dbReference type="ARBA" id="ARBA00022884"/>
    </source>
</evidence>
<evidence type="ECO:0000256" key="14">
    <source>
        <dbReference type="ARBA" id="ARBA00022842"/>
    </source>
</evidence>
<sequence>MADGFNRFNPGGQFFFHNNQHSAHPRGLHNRNGSPIGNSRSLFQPNADTPSPNRSPGTHSPAHGTYNMYNHTNHRQNHGLLNGGAGHQSFGMGMHKSYQSQNHNHQGHHVNNQHQDHNGLGGQSGFGGHQHNMSTSTLSNTTPHFTPAHLQNGTPDNSGALIKPPNEQYAEHLREYNKLKLAGDKPHFYARTTPHVSRLPGTSLSGGSARTTDADEHGTRAARLGEEDLENKLWDAMDLGGHGLKSMGTTLFRHYPHLRRIYFNHNRLISLQPHISIMRDLTILDLSFNKLTQLPAEIGMLTNLKKLLLFENHLDDIPYELGYLYQLEMLGLEGNPMRQAGDLMDRLIEHGTHELVRYLREEAPAPEPPNPRAWHQLLDENEASERDRFSVISWNTLCDRAATQAAYGYAAKAALDWDRRKYLILAELRERNADILTLQEVDIENYNEFFAPSLAQSYKGVFQAKGRARTMSEKEAKIVDGCATFYKHSKYMLLQKHVINYSHEAINRPDMKGEHDVYNRVMPRDHIALVLFLENRQTGTRLIVVNTHLTWEVWYSDVKIIQVAILMDQLTKKADEYAKWPPTKDKDKEIFRFANEDSVDVPDGVKPDPVPSVSYESGTQIPVLVCGDFNSTHDSGVYDLITQGSLSNSHSELGTQKYGDFTRNGMAHPFSLQSSYGKIGELPFTNWTPDFRQVIDYVWYSTNTLQVAGLLGQVDPNYMSRVPGFPNYHFPSDHLLLMAEYSVKEKKERKVVEADFGPQRRDNRLGAHA</sequence>
<evidence type="ECO:0000256" key="2">
    <source>
        <dbReference type="ARBA" id="ARBA00001946"/>
    </source>
</evidence>
<keyword evidence="9" id="KW-0540">Nuclease</keyword>
<dbReference type="GO" id="GO:0005737">
    <property type="term" value="C:cytoplasm"/>
    <property type="evidence" value="ECO:0007669"/>
    <property type="project" value="UniProtKB-SubCell"/>
</dbReference>
<keyword evidence="8" id="KW-0433">Leucine-rich repeat</keyword>
<keyword evidence="18" id="KW-0539">Nucleus</keyword>
<keyword evidence="17" id="KW-0804">Transcription</keyword>
<keyword evidence="13" id="KW-0269">Exonuclease</keyword>
<protein>
    <recommendedName>
        <fullName evidence="19">CCR4-Not complex 3'-5'-exoribonuclease subunit Ccr4</fullName>
        <ecNumber evidence="6">3.1.13.4</ecNumber>
    </recommendedName>
    <alternativeName>
        <fullName evidence="20">Carbon catabolite repressor protein 4</fullName>
    </alternativeName>
    <alternativeName>
        <fullName evidence="21">Cytoplasmic deadenylase</fullName>
    </alternativeName>
    <alternativeName>
        <fullName evidence="22">Glucose-repressible alcohol dehydrogenase transcriptional effector</fullName>
    </alternativeName>
</protein>
<dbReference type="InterPro" id="IPR001611">
    <property type="entry name" value="Leu-rich_rpt"/>
</dbReference>
<evidence type="ECO:0000256" key="20">
    <source>
        <dbReference type="ARBA" id="ARBA00030493"/>
    </source>
</evidence>
<dbReference type="InterPro" id="IPR003591">
    <property type="entry name" value="Leu-rich_rpt_typical-subtyp"/>
</dbReference>
<evidence type="ECO:0000259" key="25">
    <source>
        <dbReference type="Pfam" id="PF03372"/>
    </source>
</evidence>
<dbReference type="PROSITE" id="PS51450">
    <property type="entry name" value="LRR"/>
    <property type="match status" value="1"/>
</dbReference>
<keyword evidence="15" id="KW-0694">RNA-binding</keyword>
<evidence type="ECO:0000256" key="17">
    <source>
        <dbReference type="ARBA" id="ARBA00023163"/>
    </source>
</evidence>
<feature type="compositionally biased region" description="Low complexity" evidence="24">
    <location>
        <begin position="99"/>
        <end position="113"/>
    </location>
</feature>
<dbReference type="InterPro" id="IPR050410">
    <property type="entry name" value="CCR4/nocturin_mRNA_transcr"/>
</dbReference>
<dbReference type="PANTHER" id="PTHR12121:SF100">
    <property type="entry name" value="POLY(A)-SPECIFIC RIBONUCLEASE"/>
    <property type="match status" value="1"/>
</dbReference>
<dbReference type="SUPFAM" id="SSF56219">
    <property type="entry name" value="DNase I-like"/>
    <property type="match status" value="1"/>
</dbReference>
<evidence type="ECO:0000256" key="10">
    <source>
        <dbReference type="ARBA" id="ARBA00022723"/>
    </source>
</evidence>
<evidence type="ECO:0000256" key="21">
    <source>
        <dbReference type="ARBA" id="ARBA00031469"/>
    </source>
</evidence>
<gene>
    <name evidence="26" type="primary">CCR4</name>
    <name evidence="26" type="ORF">LTR09_004090</name>
</gene>
<evidence type="ECO:0000256" key="24">
    <source>
        <dbReference type="SAM" id="MobiDB-lite"/>
    </source>
</evidence>
<dbReference type="GO" id="GO:0046872">
    <property type="term" value="F:metal ion binding"/>
    <property type="evidence" value="ECO:0007669"/>
    <property type="project" value="UniProtKB-KW"/>
</dbReference>
<dbReference type="FunFam" id="3.60.10.10:FF:000037">
    <property type="entry name" value="Glucose-repressible alcohol dehydrogenase transcriptional effector"/>
    <property type="match status" value="1"/>
</dbReference>
<evidence type="ECO:0000256" key="4">
    <source>
        <dbReference type="ARBA" id="ARBA00004496"/>
    </source>
</evidence>
<keyword evidence="27" id="KW-1185">Reference proteome</keyword>
<dbReference type="GO" id="GO:0005634">
    <property type="term" value="C:nucleus"/>
    <property type="evidence" value="ECO:0007669"/>
    <property type="project" value="UniProtKB-SubCell"/>
</dbReference>
<dbReference type="SMART" id="SM00369">
    <property type="entry name" value="LRR_TYP"/>
    <property type="match status" value="2"/>
</dbReference>
<dbReference type="Pfam" id="PF03372">
    <property type="entry name" value="Exo_endo_phos"/>
    <property type="match status" value="1"/>
</dbReference>
<dbReference type="GO" id="GO:0003723">
    <property type="term" value="F:RNA binding"/>
    <property type="evidence" value="ECO:0007669"/>
    <property type="project" value="UniProtKB-KW"/>
</dbReference>
<comment type="subcellular location">
    <subcellularLocation>
        <location evidence="4">Cytoplasm</location>
    </subcellularLocation>
    <subcellularLocation>
        <location evidence="3">Nucleus</location>
    </subcellularLocation>
</comment>
<evidence type="ECO:0000313" key="26">
    <source>
        <dbReference type="EMBL" id="KAK3054931.1"/>
    </source>
</evidence>
<comment type="similarity">
    <text evidence="5">Belongs to the CCR4/nocturin family.</text>
</comment>
<keyword evidence="7" id="KW-0963">Cytoplasm</keyword>
<evidence type="ECO:0000256" key="3">
    <source>
        <dbReference type="ARBA" id="ARBA00004123"/>
    </source>
</evidence>
<evidence type="ECO:0000256" key="16">
    <source>
        <dbReference type="ARBA" id="ARBA00023015"/>
    </source>
</evidence>
<evidence type="ECO:0000256" key="19">
    <source>
        <dbReference type="ARBA" id="ARBA00023475"/>
    </source>
</evidence>
<evidence type="ECO:0000256" key="7">
    <source>
        <dbReference type="ARBA" id="ARBA00022490"/>
    </source>
</evidence>
<dbReference type="GO" id="GO:0004535">
    <property type="term" value="F:poly(A)-specific ribonuclease activity"/>
    <property type="evidence" value="ECO:0007669"/>
    <property type="project" value="UniProtKB-EC"/>
</dbReference>
<dbReference type="EMBL" id="JAWDJX010000010">
    <property type="protein sequence ID" value="KAK3054931.1"/>
    <property type="molecule type" value="Genomic_DNA"/>
</dbReference>
<evidence type="ECO:0000256" key="6">
    <source>
        <dbReference type="ARBA" id="ARBA00012161"/>
    </source>
</evidence>
<feature type="compositionally biased region" description="Polar residues" evidence="24">
    <location>
        <begin position="131"/>
        <end position="157"/>
    </location>
</feature>
<evidence type="ECO:0000256" key="23">
    <source>
        <dbReference type="ARBA" id="ARBA00045495"/>
    </source>
</evidence>
<evidence type="ECO:0000256" key="1">
    <source>
        <dbReference type="ARBA" id="ARBA00001663"/>
    </source>
</evidence>
<feature type="region of interest" description="Disordered" evidence="24">
    <location>
        <begin position="16"/>
        <end position="164"/>
    </location>
</feature>
<evidence type="ECO:0000256" key="13">
    <source>
        <dbReference type="ARBA" id="ARBA00022839"/>
    </source>
</evidence>
<evidence type="ECO:0000256" key="18">
    <source>
        <dbReference type="ARBA" id="ARBA00023242"/>
    </source>
</evidence>